<dbReference type="AlphaFoldDB" id="A0A2N1MGS0"/>
<name>A0A2N1MGS0_9GLOM</name>
<dbReference type="EMBL" id="LLXL01002444">
    <property type="protein sequence ID" value="PKK60835.1"/>
    <property type="molecule type" value="Genomic_DNA"/>
</dbReference>
<reference evidence="1 2" key="1">
    <citation type="submission" date="2016-04" db="EMBL/GenBank/DDBJ databases">
        <title>Genome analyses suggest a sexual origin of heterokaryosis in a supposedly ancient asexual fungus.</title>
        <authorList>
            <person name="Ropars J."/>
            <person name="Sedzielewska K."/>
            <person name="Noel J."/>
            <person name="Charron P."/>
            <person name="Farinelli L."/>
            <person name="Marton T."/>
            <person name="Kruger M."/>
            <person name="Pelin A."/>
            <person name="Brachmann A."/>
            <person name="Corradi N."/>
        </authorList>
    </citation>
    <scope>NUCLEOTIDE SEQUENCE [LARGE SCALE GENOMIC DNA]</scope>
    <source>
        <strain evidence="1 2">C2</strain>
    </source>
</reference>
<reference evidence="1 2" key="2">
    <citation type="submission" date="2017-10" db="EMBL/GenBank/DDBJ databases">
        <title>Extensive intraspecific genome diversity in a model arbuscular mycorrhizal fungus.</title>
        <authorList>
            <person name="Chen E.C.H."/>
            <person name="Morin E."/>
            <person name="Baudet D."/>
            <person name="Noel J."/>
            <person name="Ndikumana S."/>
            <person name="Charron P."/>
            <person name="St-Onge C."/>
            <person name="Giorgi J."/>
            <person name="Grigoriev I.V."/>
            <person name="Roux C."/>
            <person name="Martin F.M."/>
            <person name="Corradi N."/>
        </authorList>
    </citation>
    <scope>NUCLEOTIDE SEQUENCE [LARGE SCALE GENOMIC DNA]</scope>
    <source>
        <strain evidence="1 2">C2</strain>
    </source>
</reference>
<protein>
    <submittedName>
        <fullName evidence="1">Uncharacterized protein</fullName>
    </submittedName>
</protein>
<gene>
    <name evidence="1" type="ORF">RhiirC2_718835</name>
</gene>
<evidence type="ECO:0000313" key="1">
    <source>
        <dbReference type="EMBL" id="PKK60835.1"/>
    </source>
</evidence>
<comment type="caution">
    <text evidence="1">The sequence shown here is derived from an EMBL/GenBank/DDBJ whole genome shotgun (WGS) entry which is preliminary data.</text>
</comment>
<dbReference type="VEuPathDB" id="FungiDB:FUN_004276"/>
<proteinExistence type="predicted"/>
<evidence type="ECO:0000313" key="2">
    <source>
        <dbReference type="Proteomes" id="UP000233469"/>
    </source>
</evidence>
<organism evidence="1 2">
    <name type="scientific">Rhizophagus irregularis</name>
    <dbReference type="NCBI Taxonomy" id="588596"/>
    <lineage>
        <taxon>Eukaryota</taxon>
        <taxon>Fungi</taxon>
        <taxon>Fungi incertae sedis</taxon>
        <taxon>Mucoromycota</taxon>
        <taxon>Glomeromycotina</taxon>
        <taxon>Glomeromycetes</taxon>
        <taxon>Glomerales</taxon>
        <taxon>Glomeraceae</taxon>
        <taxon>Rhizophagus</taxon>
    </lineage>
</organism>
<accession>A0A2N1MGS0</accession>
<dbReference type="Proteomes" id="UP000233469">
    <property type="component" value="Unassembled WGS sequence"/>
</dbReference>
<sequence length="162" mass="18931">MPEEIINTHDLPATTIQPIPSDDRNTWHDKLGILIPNDLLPYVTEDPIYVSKRQEKLKGKHHAPVCILGDFWVLGMQTLGRIINKRFGYCTRQVEIVYKIIPFPEVIFYIIKKIILDFCHNQPYDLCDLSFWYIILTANNSKGIILQQNFFKKDDNRSSDHS</sequence>